<name>A0ACB7SZ21_HYAAI</name>
<organism evidence="1 2">
    <name type="scientific">Hyalomma asiaticum</name>
    <name type="common">Tick</name>
    <dbReference type="NCBI Taxonomy" id="266040"/>
    <lineage>
        <taxon>Eukaryota</taxon>
        <taxon>Metazoa</taxon>
        <taxon>Ecdysozoa</taxon>
        <taxon>Arthropoda</taxon>
        <taxon>Chelicerata</taxon>
        <taxon>Arachnida</taxon>
        <taxon>Acari</taxon>
        <taxon>Parasitiformes</taxon>
        <taxon>Ixodida</taxon>
        <taxon>Ixodoidea</taxon>
        <taxon>Ixodidae</taxon>
        <taxon>Hyalomminae</taxon>
        <taxon>Hyalomma</taxon>
    </lineage>
</organism>
<protein>
    <submittedName>
        <fullName evidence="1">Uncharacterized protein</fullName>
    </submittedName>
</protein>
<comment type="caution">
    <text evidence="1">The sequence shown here is derived from an EMBL/GenBank/DDBJ whole genome shotgun (WGS) entry which is preliminary data.</text>
</comment>
<gene>
    <name evidence="1" type="ORF">HPB50_026323</name>
</gene>
<dbReference type="EMBL" id="CM023482">
    <property type="protein sequence ID" value="KAH6940201.1"/>
    <property type="molecule type" value="Genomic_DNA"/>
</dbReference>
<keyword evidence="2" id="KW-1185">Reference proteome</keyword>
<proteinExistence type="predicted"/>
<sequence>MVDRKAPADVRLRSPPFIPVAEKQGQEQYRQRGPLHPPAPLEQHEIAAAKSNVAVQVDPFSPTLQNTGARAGAMWPAAGAPVQAVATAPPPLHTIVAIPPAVIAVPAVDGEGQGALPSLELVDGGMRALGGHAAGGNDNTESAVTCVLMYMAIVIVAIAAVLVYFFRSLYADPPRMTPLDYDEYEGTQTRKKRTEPPSTTVGHEEERAATGPLRFARRDKRSSARTRSPGTQPADDGGTGGLVTGGSVSEGDLGIREDMNTTAIRVIAFSDKEQRSLVYN</sequence>
<evidence type="ECO:0000313" key="1">
    <source>
        <dbReference type="EMBL" id="KAH6940201.1"/>
    </source>
</evidence>
<reference evidence="1" key="1">
    <citation type="submission" date="2020-05" db="EMBL/GenBank/DDBJ databases">
        <title>Large-scale comparative analyses of tick genomes elucidate their genetic diversity and vector capacities.</title>
        <authorList>
            <person name="Jia N."/>
            <person name="Wang J."/>
            <person name="Shi W."/>
            <person name="Du L."/>
            <person name="Sun Y."/>
            <person name="Zhan W."/>
            <person name="Jiang J."/>
            <person name="Wang Q."/>
            <person name="Zhang B."/>
            <person name="Ji P."/>
            <person name="Sakyi L.B."/>
            <person name="Cui X."/>
            <person name="Yuan T."/>
            <person name="Jiang B."/>
            <person name="Yang W."/>
            <person name="Lam T.T.-Y."/>
            <person name="Chang Q."/>
            <person name="Ding S."/>
            <person name="Wang X."/>
            <person name="Zhu J."/>
            <person name="Ruan X."/>
            <person name="Zhao L."/>
            <person name="Wei J."/>
            <person name="Que T."/>
            <person name="Du C."/>
            <person name="Cheng J."/>
            <person name="Dai P."/>
            <person name="Han X."/>
            <person name="Huang E."/>
            <person name="Gao Y."/>
            <person name="Liu J."/>
            <person name="Shao H."/>
            <person name="Ye R."/>
            <person name="Li L."/>
            <person name="Wei W."/>
            <person name="Wang X."/>
            <person name="Wang C."/>
            <person name="Yang T."/>
            <person name="Huo Q."/>
            <person name="Li W."/>
            <person name="Guo W."/>
            <person name="Chen H."/>
            <person name="Zhou L."/>
            <person name="Ni X."/>
            <person name="Tian J."/>
            <person name="Zhou Y."/>
            <person name="Sheng Y."/>
            <person name="Liu T."/>
            <person name="Pan Y."/>
            <person name="Xia L."/>
            <person name="Li J."/>
            <person name="Zhao F."/>
            <person name="Cao W."/>
        </authorList>
    </citation>
    <scope>NUCLEOTIDE SEQUENCE</scope>
    <source>
        <strain evidence="1">Hyas-2018</strain>
    </source>
</reference>
<dbReference type="Proteomes" id="UP000821845">
    <property type="component" value="Chromosome 2"/>
</dbReference>
<evidence type="ECO:0000313" key="2">
    <source>
        <dbReference type="Proteomes" id="UP000821845"/>
    </source>
</evidence>
<accession>A0ACB7SZ21</accession>